<proteinExistence type="predicted"/>
<dbReference type="Proteomes" id="UP001652445">
    <property type="component" value="Unassembled WGS sequence"/>
</dbReference>
<sequence>MGKPDVLSYRRTHRKLRGAVSRMALTALLGSWITGAVFPEGLYAQETETTHEIKAQEVKAEQIREVKSVQMASNPAVIREGAAYLLNFEAGTLQNGIYNDGSSNALRFSGNTENVTLNSGQLSVGPVTASTVGAFDYGFTANPTRKFENFEVSFDLTVTQREASKQMGIQFQKNAWNDGWDAQLKAHVTYDGKLNLFEGPASIANTDGGKYRGIKEYGVPGLNRDVLPWETFRIKLVADGQRVRIYLNGASNPVVDVQRTAEVNPGFVGVFANAGTGFKMDNLLFNSLKPAAERDDFGLTGDTDGFYVYVPTIIESVYKYNIRYQNVTDGTYGQLHPYTGLADKYVHISGLTAGKDYRVELYPVYTSDRTHVDTEMTMFKSKTVHVGQPLQAQLTLTEGGSFYTAAKTVDLSVIGADRIRYTLDGSEPGLSHGTEISGDFIFGDSITIQQSATLKAAAILNGSVVSRSEAVYTAGVSPVTLTASRVFRASQSVTMGSIYADALVYTTDGSDPVYQASSNTAANGTMVNGATASLSVTQSTYLKALAVRSGVAGAIASARYTRVALNSSLITSWDFTHDGLLHAEEQDELYGKTSAPWSNLLGWDVNADKGVWANHIVTANVYRDLEGVHMFTTPEPIQAATSNPNVYLDTYDAGLQPIPSEYRYVSIWMKVNHTANAAIYYATDTEADTNQLSEVRKVAFRNTANETPEFQHYIVDMGSSPGWTGNITKLRIDPMATYPSMKDGIEMAIREISLLRKQDLPAEVRLTKFETSDKEIVRPGDTFEIRAELENIGHDTGTLALELQVPDFIELTPVSSTLSGAMSTGQKAVVTYHALVRGTGAGGISLSINSGGIPAVHGLSRIFSVHASLPASGQPDDVIIGTAGIRIVFPAPAHTGLPGYGFGWLEADKAGSWQRIAVMPSLGSVQQIVYGKTIQIKELYANAPALATPSSFMIGYQDPDGGEWTGSVTVADNVYGNLEMTHALSADRRRSIAAIAGPTLLAGEAGIPSLDPQQKVITANSNPANGYIDEALFPGLEWLDAKPLNNRSSDTDAVIQNPDGYRYVPHPRKITVPLMAMRKGDTLFGMMWDARKPWSGNHDQPSAFFGLPNRLERGEGTVSAKMSLFIPSVLDGVNENATFATGVPSFFANISANSNNENPVRQAYELQSGEEIELNSRIFVRQGTELSLLIDAWVQEYGLPQPLEYAHGTIEQESEAILTSFENLWLPEQGKWMNRIGPSASPIITSAFVMPYALLGPHGSRSFQTLAEQRIQTAKQGIGTNYSTYGYILPFYMDGIAAQTMEALQQTNVDSLTAIAKRVNPLSVTAGVYWDYQTFIARKGFPTSPYMGQLTDVTAGSNVEILYKMLRHARLTGNTSARTYGLAGIDYINANYKMPRGSQSWELRNMIPELETASMAVRANVEAYAITGSTGYLVQAKLWASRGMPFVYLWDDGSYGIDKSNGRGDFFGSHTFMRYGAIAAFGQSIYRTDGKPLPGTWFGRPVQWSGHDYGIALMELASALQRESLWEQHLLAGGTDYLTIAKGLSVSGSRQTTSADNRYPTHLYDAASLIKWETSDYLLPNYQGAELLGDLLGSLANPITKKVEIGTKEVRISAPAEFEVVSAQSTHIKLLASFNGPGEYTVLLQGVSGMSNVIIGSLDNQAIKISHQIRPTSGLAEVHLKVTGEGTVETEVEFTDVVLQ</sequence>
<comment type="caution">
    <text evidence="2">The sequence shown here is derived from an EMBL/GenBank/DDBJ whole genome shotgun (WGS) entry which is preliminary data.</text>
</comment>
<evidence type="ECO:0000259" key="1">
    <source>
        <dbReference type="Pfam" id="PF13290"/>
    </source>
</evidence>
<dbReference type="RefSeq" id="WP_262687123.1">
    <property type="nucleotide sequence ID" value="NZ_JAOQIO010000103.1"/>
</dbReference>
<dbReference type="InterPro" id="IPR059177">
    <property type="entry name" value="GH29D-like_dom"/>
</dbReference>
<accession>A0ABT2UQJ7</accession>
<name>A0ABT2UQJ7_9BACL</name>
<reference evidence="2 3" key="1">
    <citation type="submission" date="2022-09" db="EMBL/GenBank/DDBJ databases">
        <authorList>
            <person name="Han X.L."/>
            <person name="Wang Q."/>
            <person name="Lu T."/>
        </authorList>
    </citation>
    <scope>NUCLEOTIDE SEQUENCE [LARGE SCALE GENOMIC DNA]</scope>
    <source>
        <strain evidence="2 3">WQ 127069</strain>
    </source>
</reference>
<keyword evidence="3" id="KW-1185">Reference proteome</keyword>
<gene>
    <name evidence="2" type="ORF">OB236_29680</name>
</gene>
<evidence type="ECO:0000313" key="2">
    <source>
        <dbReference type="EMBL" id="MCU6796301.1"/>
    </source>
</evidence>
<evidence type="ECO:0000313" key="3">
    <source>
        <dbReference type="Proteomes" id="UP001652445"/>
    </source>
</evidence>
<protein>
    <submittedName>
        <fullName evidence="2">Chitobiase/beta-hexosaminidase C-terminal domain-containing protein</fullName>
    </submittedName>
</protein>
<dbReference type="Pfam" id="PF13290">
    <property type="entry name" value="CHB_HEX_C_1"/>
    <property type="match status" value="1"/>
</dbReference>
<dbReference type="Gene3D" id="2.60.120.560">
    <property type="entry name" value="Exo-inulinase, domain 1"/>
    <property type="match status" value="1"/>
</dbReference>
<dbReference type="EMBL" id="JAOQIO010000103">
    <property type="protein sequence ID" value="MCU6796301.1"/>
    <property type="molecule type" value="Genomic_DNA"/>
</dbReference>
<organism evidence="2 3">
    <name type="scientific">Paenibacillus baimaensis</name>
    <dbReference type="NCBI Taxonomy" id="2982185"/>
    <lineage>
        <taxon>Bacteria</taxon>
        <taxon>Bacillati</taxon>
        <taxon>Bacillota</taxon>
        <taxon>Bacilli</taxon>
        <taxon>Bacillales</taxon>
        <taxon>Paenibacillaceae</taxon>
        <taxon>Paenibacillus</taxon>
    </lineage>
</organism>
<feature type="domain" description="GH29D-like beta-sandwich" evidence="1">
    <location>
        <begin position="399"/>
        <end position="464"/>
    </location>
</feature>